<keyword evidence="1" id="KW-0812">Transmembrane</keyword>
<name>A0A3S3Q8P2_9FLAO</name>
<dbReference type="Proteomes" id="UP000287527">
    <property type="component" value="Unassembled WGS sequence"/>
</dbReference>
<dbReference type="EMBL" id="SBII01000007">
    <property type="protein sequence ID" value="RWX00044.1"/>
    <property type="molecule type" value="Genomic_DNA"/>
</dbReference>
<feature type="transmembrane region" description="Helical" evidence="1">
    <location>
        <begin position="79"/>
        <end position="102"/>
    </location>
</feature>
<sequence length="205" mass="24031">MITTNQIQLIDQALKKIGVSYIDIRYEMTDHIATALESDKKDRPFEHNLKGYIITHKKELQKINKKFMFISMVNAYKKLLYNMFTIRFLALFFLLYLNAFLLSLFMERESVTRILFIAITVIVCAASFSGIYNLIKRKDSNSFTHGLSFVNVITVYPSIFMMSWQREIASDNLVLLYYTVVIWVSVIMVVTVRQLNAQYKLRYNG</sequence>
<gene>
    <name evidence="2" type="ORF">EPI11_10905</name>
</gene>
<dbReference type="RefSeq" id="WP_128390001.1">
    <property type="nucleotide sequence ID" value="NZ_SBII01000007.1"/>
</dbReference>
<keyword evidence="3" id="KW-1185">Reference proteome</keyword>
<protein>
    <submittedName>
        <fullName evidence="2">Uncharacterized protein</fullName>
    </submittedName>
</protein>
<reference evidence="2 3" key="1">
    <citation type="submission" date="2019-01" db="EMBL/GenBank/DDBJ databases">
        <title>Flavobacterium sp. nov.,isolated from freshwater.</title>
        <authorList>
            <person name="Zhang R."/>
            <person name="Du Z.-J."/>
        </authorList>
    </citation>
    <scope>NUCLEOTIDE SEQUENCE [LARGE SCALE GENOMIC DNA]</scope>
    <source>
        <strain evidence="2 3">1E403</strain>
    </source>
</reference>
<proteinExistence type="predicted"/>
<dbReference type="AlphaFoldDB" id="A0A3S3Q8P2"/>
<comment type="caution">
    <text evidence="2">The sequence shown here is derived from an EMBL/GenBank/DDBJ whole genome shotgun (WGS) entry which is preliminary data.</text>
</comment>
<evidence type="ECO:0000256" key="1">
    <source>
        <dbReference type="SAM" id="Phobius"/>
    </source>
</evidence>
<feature type="transmembrane region" description="Helical" evidence="1">
    <location>
        <begin position="114"/>
        <end position="135"/>
    </location>
</feature>
<dbReference type="OrthoDB" id="1345503at2"/>
<organism evidence="2 3">
    <name type="scientific">Flavobacterium cerinum</name>
    <dbReference type="NCBI Taxonomy" id="2502784"/>
    <lineage>
        <taxon>Bacteria</taxon>
        <taxon>Pseudomonadati</taxon>
        <taxon>Bacteroidota</taxon>
        <taxon>Flavobacteriia</taxon>
        <taxon>Flavobacteriales</taxon>
        <taxon>Flavobacteriaceae</taxon>
        <taxon>Flavobacterium</taxon>
    </lineage>
</organism>
<keyword evidence="1" id="KW-1133">Transmembrane helix</keyword>
<evidence type="ECO:0000313" key="3">
    <source>
        <dbReference type="Proteomes" id="UP000287527"/>
    </source>
</evidence>
<accession>A0A3S3Q8P2</accession>
<feature type="transmembrane region" description="Helical" evidence="1">
    <location>
        <begin position="176"/>
        <end position="195"/>
    </location>
</feature>
<evidence type="ECO:0000313" key="2">
    <source>
        <dbReference type="EMBL" id="RWX00044.1"/>
    </source>
</evidence>
<feature type="transmembrane region" description="Helical" evidence="1">
    <location>
        <begin position="147"/>
        <end position="164"/>
    </location>
</feature>
<keyword evidence="1" id="KW-0472">Membrane</keyword>